<evidence type="ECO:0000313" key="4">
    <source>
        <dbReference type="Proteomes" id="UP000177950"/>
    </source>
</evidence>
<organism evidence="3 4">
    <name type="scientific">Candidatus Muproteobacteria bacterium RBG_19FT_COMBO_61_10</name>
    <dbReference type="NCBI Taxonomy" id="1817761"/>
    <lineage>
        <taxon>Bacteria</taxon>
        <taxon>Pseudomonadati</taxon>
        <taxon>Pseudomonadota</taxon>
        <taxon>Candidatus Muproteobacteria</taxon>
    </lineage>
</organism>
<comment type="caution">
    <text evidence="3">The sequence shown here is derived from an EMBL/GenBank/DDBJ whole genome shotgun (WGS) entry which is preliminary data.</text>
</comment>
<dbReference type="Pfam" id="PF01206">
    <property type="entry name" value="TusA"/>
    <property type="match status" value="1"/>
</dbReference>
<dbReference type="InterPro" id="IPR036868">
    <property type="entry name" value="TusA-like_sf"/>
</dbReference>
<dbReference type="InterPro" id="IPR001455">
    <property type="entry name" value="TusA-like"/>
</dbReference>
<sequence length="79" mass="8633">MSDIKPARTVDTSGSCCPVPIVETNRAIKTLHAGDVLEVISTDIGAQMDIPAWCKRTGHALIKSEDLGGSFHFYIRHRP</sequence>
<protein>
    <submittedName>
        <fullName evidence="3">Response regulator SirA</fullName>
    </submittedName>
</protein>
<dbReference type="SUPFAM" id="SSF64307">
    <property type="entry name" value="SirA-like"/>
    <property type="match status" value="1"/>
</dbReference>
<evidence type="ECO:0000259" key="2">
    <source>
        <dbReference type="PROSITE" id="PS01148"/>
    </source>
</evidence>
<dbReference type="PANTHER" id="PTHR33279">
    <property type="entry name" value="SULFUR CARRIER PROTEIN YEDF-RELATED"/>
    <property type="match status" value="1"/>
</dbReference>
<dbReference type="AlphaFoldDB" id="A0A1F6UNT1"/>
<dbReference type="Gene3D" id="3.30.110.40">
    <property type="entry name" value="TusA-like domain"/>
    <property type="match status" value="1"/>
</dbReference>
<proteinExistence type="inferred from homology"/>
<name>A0A1F6UNT1_9PROT</name>
<dbReference type="CDD" id="cd00291">
    <property type="entry name" value="SirA_YedF_YeeD"/>
    <property type="match status" value="1"/>
</dbReference>
<gene>
    <name evidence="3" type="ORF">A2V58_01765</name>
</gene>
<evidence type="ECO:0000313" key="3">
    <source>
        <dbReference type="EMBL" id="OGI59034.1"/>
    </source>
</evidence>
<reference evidence="3 4" key="1">
    <citation type="journal article" date="2016" name="Nat. Commun.">
        <title>Thousands of microbial genomes shed light on interconnected biogeochemical processes in an aquifer system.</title>
        <authorList>
            <person name="Anantharaman K."/>
            <person name="Brown C.T."/>
            <person name="Hug L.A."/>
            <person name="Sharon I."/>
            <person name="Castelle C.J."/>
            <person name="Probst A.J."/>
            <person name="Thomas B.C."/>
            <person name="Singh A."/>
            <person name="Wilkins M.J."/>
            <person name="Karaoz U."/>
            <person name="Brodie E.L."/>
            <person name="Williams K.H."/>
            <person name="Hubbard S.S."/>
            <person name="Banfield J.F."/>
        </authorList>
    </citation>
    <scope>NUCLEOTIDE SEQUENCE [LARGE SCALE GENOMIC DNA]</scope>
</reference>
<accession>A0A1F6UNT1</accession>
<comment type="similarity">
    <text evidence="1">Belongs to the sulfur carrier protein TusA family.</text>
</comment>
<dbReference type="EMBL" id="MFSV01000021">
    <property type="protein sequence ID" value="OGI59034.1"/>
    <property type="molecule type" value="Genomic_DNA"/>
</dbReference>
<dbReference type="Proteomes" id="UP000177950">
    <property type="component" value="Unassembled WGS sequence"/>
</dbReference>
<dbReference type="PROSITE" id="PS01148">
    <property type="entry name" value="UPF0033"/>
    <property type="match status" value="1"/>
</dbReference>
<dbReference type="PANTHER" id="PTHR33279:SF6">
    <property type="entry name" value="SULFUR CARRIER PROTEIN YEDF-RELATED"/>
    <property type="match status" value="1"/>
</dbReference>
<feature type="domain" description="UPF0033" evidence="2">
    <location>
        <begin position="10"/>
        <end position="34"/>
    </location>
</feature>
<evidence type="ECO:0000256" key="1">
    <source>
        <dbReference type="ARBA" id="ARBA00008984"/>
    </source>
</evidence>